<comment type="pathway">
    <text evidence="8">Aminoacyl-tRNA biosynthesis; selenocysteinyl-tRNA(Sec) biosynthesis; selenocysteinyl-tRNA(Sec) from L-seryl-tRNA(Sec) (bacterial route): step 1/1.</text>
</comment>
<dbReference type="GO" id="GO:0005737">
    <property type="term" value="C:cytoplasm"/>
    <property type="evidence" value="ECO:0007669"/>
    <property type="project" value="UniProtKB-SubCell"/>
</dbReference>
<feature type="domain" description="L-seryl-tRNA selenium transferase N-terminal" evidence="10">
    <location>
        <begin position="11"/>
        <end position="48"/>
    </location>
</feature>
<organism evidence="11 12">
    <name type="scientific">Candidatus Desulfatibia vada</name>
    <dbReference type="NCBI Taxonomy" id="2841696"/>
    <lineage>
        <taxon>Bacteria</taxon>
        <taxon>Pseudomonadati</taxon>
        <taxon>Thermodesulfobacteriota</taxon>
        <taxon>Desulfobacteria</taxon>
        <taxon>Desulfobacterales</taxon>
        <taxon>Desulfobacterales incertae sedis</taxon>
        <taxon>Candidatus Desulfatibia</taxon>
    </lineage>
</organism>
<evidence type="ECO:0000256" key="6">
    <source>
        <dbReference type="ARBA" id="ARBA00023266"/>
    </source>
</evidence>
<dbReference type="Pfam" id="PF12390">
    <property type="entry name" value="Se-cys_synth_N"/>
    <property type="match status" value="1"/>
</dbReference>
<protein>
    <recommendedName>
        <fullName evidence="8">L-seryl-tRNA(Sec) selenium transferase</fullName>
        <ecNumber evidence="8">2.9.1.1</ecNumber>
    </recommendedName>
    <alternativeName>
        <fullName evidence="8">Selenocysteine synthase</fullName>
        <shortName evidence="8">Sec synthase</shortName>
    </alternativeName>
    <alternativeName>
        <fullName evidence="8">Selenocysteinyl-tRNA(Sec) synthase</fullName>
    </alternativeName>
</protein>
<comment type="subcellular location">
    <subcellularLocation>
        <location evidence="8">Cytoplasm</location>
    </subcellularLocation>
</comment>
<reference evidence="11 12" key="1">
    <citation type="submission" date="2020-08" db="EMBL/GenBank/DDBJ databases">
        <title>Bridging the membrane lipid divide: bacteria of the FCB group superphylum have the potential to synthesize archaeal ether lipids.</title>
        <authorList>
            <person name="Villanueva L."/>
            <person name="Von Meijenfeldt F.A.B."/>
            <person name="Westbye A.B."/>
            <person name="Yadav S."/>
            <person name="Hopmans E.C."/>
            <person name="Dutilh B.E."/>
            <person name="Sinninghe Damste J.S."/>
        </authorList>
    </citation>
    <scope>NUCLEOTIDE SEQUENCE [LARGE SCALE GENOMIC DNA]</scope>
    <source>
        <strain evidence="11">NIOZ-UU17</strain>
    </source>
</reference>
<dbReference type="InterPro" id="IPR015424">
    <property type="entry name" value="PyrdxlP-dep_Trfase"/>
</dbReference>
<comment type="catalytic activity">
    <reaction evidence="8">
        <text>L-seryl-tRNA(Sec) + selenophosphate + H(+) = L-selenocysteinyl-tRNA(Sec) + phosphate</text>
        <dbReference type="Rhea" id="RHEA:22728"/>
        <dbReference type="Rhea" id="RHEA-COMP:9742"/>
        <dbReference type="Rhea" id="RHEA-COMP:9743"/>
        <dbReference type="ChEBI" id="CHEBI:15378"/>
        <dbReference type="ChEBI" id="CHEBI:16144"/>
        <dbReference type="ChEBI" id="CHEBI:43474"/>
        <dbReference type="ChEBI" id="CHEBI:78533"/>
        <dbReference type="ChEBI" id="CHEBI:78573"/>
        <dbReference type="EC" id="2.9.1.1"/>
    </reaction>
</comment>
<dbReference type="InterPro" id="IPR004534">
    <property type="entry name" value="SelA_trans"/>
</dbReference>
<keyword evidence="3 8" id="KW-0808">Transferase</keyword>
<dbReference type="Gene3D" id="3.40.640.10">
    <property type="entry name" value="Type I PLP-dependent aspartate aminotransferase-like (Major domain)"/>
    <property type="match status" value="1"/>
</dbReference>
<comment type="similarity">
    <text evidence="7 8">Belongs to the SelA family.</text>
</comment>
<dbReference type="HAMAP" id="MF_00423">
    <property type="entry name" value="SelA"/>
    <property type="match status" value="1"/>
</dbReference>
<name>A0A8J6TNE4_9BACT</name>
<evidence type="ECO:0000256" key="2">
    <source>
        <dbReference type="ARBA" id="ARBA00022490"/>
    </source>
</evidence>
<accession>A0A8J6TNE4</accession>
<dbReference type="InterPro" id="IPR018319">
    <property type="entry name" value="SelA-like"/>
</dbReference>
<dbReference type="GO" id="GO:0001514">
    <property type="term" value="P:selenocysteine incorporation"/>
    <property type="evidence" value="ECO:0007669"/>
    <property type="project" value="UniProtKB-UniRule"/>
</dbReference>
<evidence type="ECO:0000256" key="7">
    <source>
        <dbReference type="ARBA" id="ARBA00044507"/>
    </source>
</evidence>
<dbReference type="SUPFAM" id="SSF53383">
    <property type="entry name" value="PLP-dependent transferases"/>
    <property type="match status" value="1"/>
</dbReference>
<evidence type="ECO:0000256" key="4">
    <source>
        <dbReference type="ARBA" id="ARBA00022898"/>
    </source>
</evidence>
<dbReference type="GO" id="GO:0004125">
    <property type="term" value="F:L-seryl-tRNA(Sec) selenium transferase activity"/>
    <property type="evidence" value="ECO:0007669"/>
    <property type="project" value="UniProtKB-UniRule"/>
</dbReference>
<comment type="function">
    <text evidence="8">Converts seryl-tRNA(Sec) to selenocysteinyl-tRNA(Sec) required for selenoprotein biosynthesis.</text>
</comment>
<dbReference type="EMBL" id="JACNIG010000303">
    <property type="protein sequence ID" value="MBC8433476.1"/>
    <property type="molecule type" value="Genomic_DNA"/>
</dbReference>
<feature type="modified residue" description="N6-(pyridoxal phosphate)lysine" evidence="8 9">
    <location>
        <position position="301"/>
    </location>
</feature>
<dbReference type="Pfam" id="PF03841">
    <property type="entry name" value="SelA"/>
    <property type="match status" value="1"/>
</dbReference>
<dbReference type="Proteomes" id="UP000605201">
    <property type="component" value="Unassembled WGS sequence"/>
</dbReference>
<evidence type="ECO:0000256" key="5">
    <source>
        <dbReference type="ARBA" id="ARBA00022917"/>
    </source>
</evidence>
<evidence type="ECO:0000259" key="10">
    <source>
        <dbReference type="Pfam" id="PF12390"/>
    </source>
</evidence>
<dbReference type="UniPathway" id="UPA00906">
    <property type="reaction ID" value="UER00896"/>
</dbReference>
<keyword evidence="4 8" id="KW-0663">Pyridoxal phosphate</keyword>
<dbReference type="GO" id="GO:0001717">
    <property type="term" value="P:conversion of seryl-tRNAsec to selenocys-tRNAsec"/>
    <property type="evidence" value="ECO:0007669"/>
    <property type="project" value="UniProtKB-UniRule"/>
</dbReference>
<evidence type="ECO:0000313" key="12">
    <source>
        <dbReference type="Proteomes" id="UP000605201"/>
    </source>
</evidence>
<dbReference type="Gene3D" id="3.90.1150.180">
    <property type="match status" value="1"/>
</dbReference>
<dbReference type="PANTHER" id="PTHR32328">
    <property type="entry name" value="L-SERYL-TRNA(SEC) SELENIUM TRANSFERASE"/>
    <property type="match status" value="1"/>
</dbReference>
<evidence type="ECO:0000313" key="11">
    <source>
        <dbReference type="EMBL" id="MBC8433476.1"/>
    </source>
</evidence>
<dbReference type="PANTHER" id="PTHR32328:SF0">
    <property type="entry name" value="L-SERYL-TRNA(SEC) SELENIUM TRANSFERASE"/>
    <property type="match status" value="1"/>
</dbReference>
<keyword evidence="2 8" id="KW-0963">Cytoplasm</keyword>
<evidence type="ECO:0000256" key="1">
    <source>
        <dbReference type="ARBA" id="ARBA00001933"/>
    </source>
</evidence>
<dbReference type="InterPro" id="IPR015421">
    <property type="entry name" value="PyrdxlP-dep_Trfase_major"/>
</dbReference>
<dbReference type="InterPro" id="IPR025862">
    <property type="entry name" value="SelA_trans_N_dom"/>
</dbReference>
<evidence type="ECO:0000256" key="3">
    <source>
        <dbReference type="ARBA" id="ARBA00022679"/>
    </source>
</evidence>
<evidence type="ECO:0000256" key="8">
    <source>
        <dbReference type="HAMAP-Rule" id="MF_00423"/>
    </source>
</evidence>
<proteinExistence type="inferred from homology"/>
<keyword evidence="6 8" id="KW-0711">Selenium</keyword>
<evidence type="ECO:0000256" key="9">
    <source>
        <dbReference type="PIRSR" id="PIRSR618319-50"/>
    </source>
</evidence>
<sequence length="473" mass="51701">MNENEKQQVLLRMLPGVDHVLELAKPDPFFENIPKSVLVRCIRSAVENFRKAILDGDPDVTEGDLADSVFLEKVKSSVHAAVRPNLRQLINATGVVVHTNLGRSLLPVDAIENILTIASRYSNLEFDMSKGVRGSRYSIVEDILCELSGAESAMVVNNNAGAVLLCLDTVAKDKKVIVSRGELIEIGGSFRIPEVMAKSGGILKEVGTTNRTHLKDYENAVENDTGLLLKVHTSNYSVVGFTAEVSLKELVDLGKKYKVPVMEDLGSGTFIDFSRYGLIKEPTVQESVAAGADLITFSGDKLLGGPQAGIIVGKQEILNKIKTNPMTRALRIDKLTLAALELTLRHYRDPDKAIDSIPTLRMLTLPFGYIETKAKQLVSVLENIGDSRLKIQLVNITSTAGGGALPLLNLPSKGVGIKIKGISPNAMERHLRENVPPIIGRIEEDIFIMDLRTIQDDELVAIKDAFEHILNLN</sequence>
<dbReference type="EC" id="2.9.1.1" evidence="8"/>
<dbReference type="AlphaFoldDB" id="A0A8J6TNE4"/>
<dbReference type="NCBIfam" id="TIGR00474">
    <property type="entry name" value="selA"/>
    <property type="match status" value="1"/>
</dbReference>
<gene>
    <name evidence="8" type="primary">selA</name>
    <name evidence="11" type="ORF">H8D96_16320</name>
</gene>
<comment type="cofactor">
    <cofactor evidence="1 8 9">
        <name>pyridoxal 5'-phosphate</name>
        <dbReference type="ChEBI" id="CHEBI:597326"/>
    </cofactor>
</comment>
<comment type="caution">
    <text evidence="11">The sequence shown here is derived from an EMBL/GenBank/DDBJ whole genome shotgun (WGS) entry which is preliminary data.</text>
</comment>
<keyword evidence="5 8" id="KW-0648">Protein biosynthesis</keyword>